<evidence type="ECO:0000313" key="6">
    <source>
        <dbReference type="Proteomes" id="UP000005466"/>
    </source>
</evidence>
<keyword evidence="5" id="KW-0808">Transferase</keyword>
<dbReference type="AlphaFoldDB" id="F3CIA9"/>
<dbReference type="PANTHER" id="PTHR43030:SF1">
    <property type="entry name" value="PHOSPHOENOLPYRUVATE SYNTHASE"/>
    <property type="match status" value="1"/>
</dbReference>
<dbReference type="GO" id="GO:0046872">
    <property type="term" value="F:metal ion binding"/>
    <property type="evidence" value="ECO:0007669"/>
    <property type="project" value="UniProtKB-KW"/>
</dbReference>
<keyword evidence="2" id="KW-0479">Metal-binding</keyword>
<evidence type="ECO:0000256" key="1">
    <source>
        <dbReference type="ARBA" id="ARBA00007837"/>
    </source>
</evidence>
<keyword evidence="5" id="KW-0670">Pyruvate</keyword>
<dbReference type="InterPro" id="IPR015813">
    <property type="entry name" value="Pyrv/PenolPyrv_kinase-like_dom"/>
</dbReference>
<comment type="similarity">
    <text evidence="1">Belongs to the PEP-utilizing enzyme family.</text>
</comment>
<keyword evidence="4" id="KW-0067">ATP-binding</keyword>
<reference evidence="5 6" key="1">
    <citation type="journal article" date="2011" name="PLoS Pathog.">
        <title>Dynamic evolution of pathogenicity revealed by sequencing and comparative genomics of 19 Pseudomonas syringae isolates.</title>
        <authorList>
            <person name="Baltrus D.A."/>
            <person name="Nishimura M.T."/>
            <person name="Romanchuk A."/>
            <person name="Chang J.H."/>
            <person name="Mukhtar M.S."/>
            <person name="Cherkis K."/>
            <person name="Roach J."/>
            <person name="Grant S.R."/>
            <person name="Jones C.D."/>
            <person name="Dangl J.L."/>
        </authorList>
    </citation>
    <scope>NUCLEOTIDE SEQUENCE [LARGE SCALE GENOMIC DNA]</scope>
    <source>
        <strain evidence="6">race 4</strain>
    </source>
</reference>
<dbReference type="SUPFAM" id="SSF51621">
    <property type="entry name" value="Phosphoenolpyruvate/pyruvate domain"/>
    <property type="match status" value="1"/>
</dbReference>
<dbReference type="PANTHER" id="PTHR43030">
    <property type="entry name" value="PHOSPHOENOLPYRUVATE SYNTHASE"/>
    <property type="match status" value="1"/>
</dbReference>
<dbReference type="GO" id="GO:0008986">
    <property type="term" value="F:pyruvate, water dikinase activity"/>
    <property type="evidence" value="ECO:0007669"/>
    <property type="project" value="UniProtKB-EC"/>
</dbReference>
<keyword evidence="3" id="KW-0547">Nucleotide-binding</keyword>
<evidence type="ECO:0000256" key="2">
    <source>
        <dbReference type="ARBA" id="ARBA00022723"/>
    </source>
</evidence>
<feature type="non-terminal residue" evidence="5">
    <location>
        <position position="1"/>
    </location>
</feature>
<proteinExistence type="inferred from homology"/>
<evidence type="ECO:0000256" key="3">
    <source>
        <dbReference type="ARBA" id="ARBA00022741"/>
    </source>
</evidence>
<evidence type="ECO:0000256" key="4">
    <source>
        <dbReference type="ARBA" id="ARBA00022840"/>
    </source>
</evidence>
<evidence type="ECO:0000313" key="5">
    <source>
        <dbReference type="EMBL" id="EGH19001.1"/>
    </source>
</evidence>
<dbReference type="EC" id="2.7.9.2" evidence="5"/>
<dbReference type="Proteomes" id="UP000005466">
    <property type="component" value="Unassembled WGS sequence"/>
</dbReference>
<dbReference type="InterPro" id="IPR040442">
    <property type="entry name" value="Pyrv_kinase-like_dom_sf"/>
</dbReference>
<dbReference type="InterPro" id="IPR006319">
    <property type="entry name" value="PEP_synth"/>
</dbReference>
<dbReference type="GO" id="GO:0005524">
    <property type="term" value="F:ATP binding"/>
    <property type="evidence" value="ECO:0007669"/>
    <property type="project" value="UniProtKB-KW"/>
</dbReference>
<sequence length="43" mass="4638">KLVEGISTLAAAFTPKKVIVRLSDFKSNEYANLIGGKLYVPGE</sequence>
<accession>F3CIA9</accession>
<dbReference type="Gene3D" id="3.20.20.60">
    <property type="entry name" value="Phosphoenolpyruvate-binding domains"/>
    <property type="match status" value="1"/>
</dbReference>
<organism evidence="5 6">
    <name type="scientific">Pseudomonas savastanoi pv. glycinea str. race 4</name>
    <dbReference type="NCBI Taxonomy" id="875330"/>
    <lineage>
        <taxon>Bacteria</taxon>
        <taxon>Pseudomonadati</taxon>
        <taxon>Pseudomonadota</taxon>
        <taxon>Gammaproteobacteria</taxon>
        <taxon>Pseudomonadales</taxon>
        <taxon>Pseudomonadaceae</taxon>
        <taxon>Pseudomonas</taxon>
    </lineage>
</organism>
<feature type="non-terminal residue" evidence="5">
    <location>
        <position position="43"/>
    </location>
</feature>
<protein>
    <submittedName>
        <fullName evidence="5">Phosphoenolpyruvate synthase</fullName>
        <ecNumber evidence="5">2.7.9.2</ecNumber>
    </submittedName>
</protein>
<comment type="caution">
    <text evidence="5">The sequence shown here is derived from an EMBL/GenBank/DDBJ whole genome shotgun (WGS) entry which is preliminary data.</text>
</comment>
<dbReference type="EMBL" id="ADWY01003455">
    <property type="protein sequence ID" value="EGH19001.1"/>
    <property type="molecule type" value="Genomic_DNA"/>
</dbReference>
<gene>
    <name evidence="5" type="ORF">Pgy4_39163</name>
</gene>
<name>F3CIA9_PSESG</name>